<evidence type="ECO:0000259" key="4">
    <source>
        <dbReference type="Pfam" id="PF03358"/>
    </source>
</evidence>
<dbReference type="InterPro" id="IPR023932">
    <property type="entry name" value="CE1759_FMN_reduct"/>
</dbReference>
<dbReference type="InterPro" id="IPR029039">
    <property type="entry name" value="Flavoprotein-like_sf"/>
</dbReference>
<accession>A0ABY7U7C5</accession>
<evidence type="ECO:0000256" key="3">
    <source>
        <dbReference type="ARBA" id="ARBA00023002"/>
    </source>
</evidence>
<sequence length="209" mass="22145">MPTLAVVSAGLSTPSTTRALADALSDTVLTESQTQGRELSVETIELRDLAGELVDAMTDWSSPTPRLNAAQETITGAAALIAVTPVFQGSYSGLFKMFFDTFDQHALEELPVLVAATGGSARHAGILDYSLRPLFNYLHAVVVPTGIFQAANDVERTAGARHHSDSDNAWDEDSYFDERIARAARQLTQLIVSPPQAGPAGGDGDLGTT</sequence>
<dbReference type="SUPFAM" id="SSF52218">
    <property type="entry name" value="Flavoproteins"/>
    <property type="match status" value="1"/>
</dbReference>
<keyword evidence="6" id="KW-1185">Reference proteome</keyword>
<dbReference type="NCBIfam" id="TIGR04037">
    <property type="entry name" value="LLM_duo_CE1759"/>
    <property type="match status" value="1"/>
</dbReference>
<dbReference type="InterPro" id="IPR051814">
    <property type="entry name" value="NAD(P)H-dep_FMN_reductase"/>
</dbReference>
<evidence type="ECO:0000313" key="6">
    <source>
        <dbReference type="Proteomes" id="UP001220064"/>
    </source>
</evidence>
<gene>
    <name evidence="5" type="ORF">CMASS_05820</name>
</gene>
<dbReference type="RefSeq" id="WP_022862079.1">
    <property type="nucleotide sequence ID" value="NZ_ATVG01000001.1"/>
</dbReference>
<keyword evidence="3 5" id="KW-0560">Oxidoreductase</keyword>
<dbReference type="Pfam" id="PF03358">
    <property type="entry name" value="FMN_red"/>
    <property type="match status" value="1"/>
</dbReference>
<protein>
    <submittedName>
        <fullName evidence="5">NAD(P)H-dependent FAD/FMN reductase</fullName>
        <ecNumber evidence="5">1.5.1.45</ecNumber>
    </submittedName>
</protein>
<proteinExistence type="predicted"/>
<reference evidence="5 6" key="1">
    <citation type="submission" date="2020-10" db="EMBL/GenBank/DDBJ databases">
        <title>Complete genome sequence of Corynebacterium massiliense DSM 45435, type strain of Corynebacterium massiliense.</title>
        <authorList>
            <person name="Busche T."/>
            <person name="Kalinowski J."/>
            <person name="Ruckert C."/>
        </authorList>
    </citation>
    <scope>NUCLEOTIDE SEQUENCE [LARGE SCALE GENOMIC DNA]</scope>
    <source>
        <strain evidence="5 6">DSM 45435</strain>
    </source>
</reference>
<dbReference type="EMBL" id="CP063189">
    <property type="protein sequence ID" value="WCZ32605.1"/>
    <property type="molecule type" value="Genomic_DNA"/>
</dbReference>
<dbReference type="PANTHER" id="PTHR43408:SF2">
    <property type="entry name" value="FMN REDUCTASE (NADPH)"/>
    <property type="match status" value="1"/>
</dbReference>
<dbReference type="PANTHER" id="PTHR43408">
    <property type="entry name" value="FMN REDUCTASE (NADPH)"/>
    <property type="match status" value="1"/>
</dbReference>
<name>A0ABY7U7C5_9CORY</name>
<feature type="domain" description="NADPH-dependent FMN reductase-like" evidence="4">
    <location>
        <begin position="4"/>
        <end position="153"/>
    </location>
</feature>
<dbReference type="Gene3D" id="3.40.50.360">
    <property type="match status" value="1"/>
</dbReference>
<evidence type="ECO:0000256" key="2">
    <source>
        <dbReference type="ARBA" id="ARBA00022643"/>
    </source>
</evidence>
<evidence type="ECO:0000256" key="1">
    <source>
        <dbReference type="ARBA" id="ARBA00022630"/>
    </source>
</evidence>
<keyword evidence="2" id="KW-0288">FMN</keyword>
<organism evidence="5 6">
    <name type="scientific">Corynebacterium massiliense DSM 45435</name>
    <dbReference type="NCBI Taxonomy" id="1121364"/>
    <lineage>
        <taxon>Bacteria</taxon>
        <taxon>Bacillati</taxon>
        <taxon>Actinomycetota</taxon>
        <taxon>Actinomycetes</taxon>
        <taxon>Mycobacteriales</taxon>
        <taxon>Corynebacteriaceae</taxon>
        <taxon>Corynebacterium</taxon>
    </lineage>
</organism>
<dbReference type="Proteomes" id="UP001220064">
    <property type="component" value="Chromosome"/>
</dbReference>
<dbReference type="EC" id="1.5.1.45" evidence="5"/>
<evidence type="ECO:0000313" key="5">
    <source>
        <dbReference type="EMBL" id="WCZ32605.1"/>
    </source>
</evidence>
<keyword evidence="1" id="KW-0285">Flavoprotein</keyword>
<dbReference type="GO" id="GO:0016491">
    <property type="term" value="F:oxidoreductase activity"/>
    <property type="evidence" value="ECO:0007669"/>
    <property type="project" value="UniProtKB-KW"/>
</dbReference>
<dbReference type="InterPro" id="IPR005025">
    <property type="entry name" value="FMN_Rdtase-like_dom"/>
</dbReference>